<dbReference type="Pfam" id="PF08623">
    <property type="entry name" value="TIP120"/>
    <property type="match status" value="1"/>
</dbReference>
<dbReference type="SUPFAM" id="SSF48371">
    <property type="entry name" value="ARM repeat"/>
    <property type="match status" value="1"/>
</dbReference>
<organism evidence="5 6">
    <name type="scientific">Paragonimus skrjabini miyazakii</name>
    <dbReference type="NCBI Taxonomy" id="59628"/>
    <lineage>
        <taxon>Eukaryota</taxon>
        <taxon>Metazoa</taxon>
        <taxon>Spiralia</taxon>
        <taxon>Lophotrochozoa</taxon>
        <taxon>Platyhelminthes</taxon>
        <taxon>Trematoda</taxon>
        <taxon>Digenea</taxon>
        <taxon>Plagiorchiida</taxon>
        <taxon>Troglotremata</taxon>
        <taxon>Troglotrematidae</taxon>
        <taxon>Paragonimus</taxon>
    </lineage>
</organism>
<dbReference type="Gene3D" id="1.25.10.10">
    <property type="entry name" value="Leucine-rich Repeat Variant"/>
    <property type="match status" value="1"/>
</dbReference>
<keyword evidence="2" id="KW-0677">Repeat</keyword>
<evidence type="ECO:0000259" key="4">
    <source>
        <dbReference type="Pfam" id="PF08623"/>
    </source>
</evidence>
<evidence type="ECO:0000256" key="1">
    <source>
        <dbReference type="ARBA" id="ARBA00007657"/>
    </source>
</evidence>
<dbReference type="OrthoDB" id="6260732at2759"/>
<evidence type="ECO:0000313" key="5">
    <source>
        <dbReference type="EMBL" id="KAF7259747.1"/>
    </source>
</evidence>
<dbReference type="GO" id="GO:0010265">
    <property type="term" value="P:SCF complex assembly"/>
    <property type="evidence" value="ECO:0007669"/>
    <property type="project" value="InterPro"/>
</dbReference>
<name>A0A8S9Z9A3_9TREM</name>
<keyword evidence="3" id="KW-0833">Ubl conjugation pathway</keyword>
<dbReference type="PANTHER" id="PTHR12696">
    <property type="entry name" value="TIP120"/>
    <property type="match status" value="1"/>
</dbReference>
<proteinExistence type="inferred from homology"/>
<protein>
    <recommendedName>
        <fullName evidence="4">TATA-binding protein interacting (TIP20) domain-containing protein</fullName>
    </recommendedName>
</protein>
<dbReference type="InterPro" id="IPR013932">
    <property type="entry name" value="TATA-bd_TIP120"/>
</dbReference>
<dbReference type="AlphaFoldDB" id="A0A8S9Z9A3"/>
<dbReference type="InterPro" id="IPR011989">
    <property type="entry name" value="ARM-like"/>
</dbReference>
<sequence length="120" mass="13519">MDAAAPHSPTALMLLYTEMAIRSELIGEVEMEPFKYKEDDGLDLRLCAFECISTLLETFFDTLVVAELLETLIENRKDDTDIKFLSYQMLQQISCIRPLEISANIDALAASLKNNPSIQT</sequence>
<evidence type="ECO:0000313" key="6">
    <source>
        <dbReference type="Proteomes" id="UP000822476"/>
    </source>
</evidence>
<feature type="domain" description="TATA-binding protein interacting (TIP20)" evidence="4">
    <location>
        <begin position="6"/>
        <end position="114"/>
    </location>
</feature>
<evidence type="ECO:0000256" key="3">
    <source>
        <dbReference type="ARBA" id="ARBA00022786"/>
    </source>
</evidence>
<dbReference type="InterPro" id="IPR039852">
    <property type="entry name" value="CAND1/CAND2"/>
</dbReference>
<dbReference type="InterPro" id="IPR016024">
    <property type="entry name" value="ARM-type_fold"/>
</dbReference>
<gene>
    <name evidence="5" type="ORF">EG68_03144</name>
</gene>
<reference evidence="5" key="1">
    <citation type="submission" date="2019-07" db="EMBL/GenBank/DDBJ databases">
        <title>Annotation for the trematode Paragonimus miyazaki's.</title>
        <authorList>
            <person name="Choi Y.-J."/>
        </authorList>
    </citation>
    <scope>NUCLEOTIDE SEQUENCE</scope>
    <source>
        <strain evidence="5">Japan</strain>
    </source>
</reference>
<accession>A0A8S9Z9A3</accession>
<dbReference type="Proteomes" id="UP000822476">
    <property type="component" value="Unassembled WGS sequence"/>
</dbReference>
<comment type="similarity">
    <text evidence="1">Belongs to the CAND family.</text>
</comment>
<comment type="caution">
    <text evidence="5">The sequence shown here is derived from an EMBL/GenBank/DDBJ whole genome shotgun (WGS) entry which is preliminary data.</text>
</comment>
<evidence type="ECO:0000256" key="2">
    <source>
        <dbReference type="ARBA" id="ARBA00022737"/>
    </source>
</evidence>
<keyword evidence="6" id="KW-1185">Reference proteome</keyword>
<dbReference type="EMBL" id="JTDE01001058">
    <property type="protein sequence ID" value="KAF7259747.1"/>
    <property type="molecule type" value="Genomic_DNA"/>
</dbReference>